<evidence type="ECO:0000313" key="1">
    <source>
        <dbReference type="EMBL" id="CAK7351407.1"/>
    </source>
</evidence>
<dbReference type="PANTHER" id="PTHR33358">
    <property type="entry name" value="F-BOX PROTEIN WITH A DOMAIN PROTEIN"/>
    <property type="match status" value="1"/>
</dbReference>
<dbReference type="Pfam" id="PF14476">
    <property type="entry name" value="Chloroplast_duf"/>
    <property type="match status" value="2"/>
</dbReference>
<proteinExistence type="predicted"/>
<keyword evidence="2" id="KW-1185">Reference proteome</keyword>
<dbReference type="PANTHER" id="PTHR33358:SF12">
    <property type="entry name" value="F-BOX PROTEIN WITH A DOMAIN PROTEIN"/>
    <property type="match status" value="1"/>
</dbReference>
<dbReference type="Proteomes" id="UP001314170">
    <property type="component" value="Unassembled WGS sequence"/>
</dbReference>
<organism evidence="1 2">
    <name type="scientific">Dovyalis caffra</name>
    <dbReference type="NCBI Taxonomy" id="77055"/>
    <lineage>
        <taxon>Eukaryota</taxon>
        <taxon>Viridiplantae</taxon>
        <taxon>Streptophyta</taxon>
        <taxon>Embryophyta</taxon>
        <taxon>Tracheophyta</taxon>
        <taxon>Spermatophyta</taxon>
        <taxon>Magnoliopsida</taxon>
        <taxon>eudicotyledons</taxon>
        <taxon>Gunneridae</taxon>
        <taxon>Pentapetalae</taxon>
        <taxon>rosids</taxon>
        <taxon>fabids</taxon>
        <taxon>Malpighiales</taxon>
        <taxon>Salicaceae</taxon>
        <taxon>Flacourtieae</taxon>
        <taxon>Dovyalis</taxon>
    </lineage>
</organism>
<comment type="caution">
    <text evidence="1">The sequence shown here is derived from an EMBL/GenBank/DDBJ whole genome shotgun (WGS) entry which is preliminary data.</text>
</comment>
<protein>
    <submittedName>
        <fullName evidence="1">Uncharacterized protein</fullName>
    </submittedName>
</protein>
<name>A0AAV1SLF6_9ROSI</name>
<dbReference type="AlphaFoldDB" id="A0AAV1SLF6"/>
<evidence type="ECO:0000313" key="2">
    <source>
        <dbReference type="Proteomes" id="UP001314170"/>
    </source>
</evidence>
<dbReference type="InterPro" id="IPR027949">
    <property type="entry name" value="Chloroplast_duf"/>
</dbReference>
<gene>
    <name evidence="1" type="ORF">DCAF_LOCUS23838</name>
</gene>
<sequence length="180" mass="20327">MLLIMNNVQPSQLVKEQRNATRLFKQLYSQIQTTLALRDPTKLDVKDAMERTLALDKACPLSLLGSMIEKFPSKFEPAAHYLLALQAAGSAFVGHVTAGALASSVNAFGHGGKLEWWLKCTETVLDSSHFWRNNRIYNSRKLLGEKRRSEMFEMKVAMKLGRILSQCRNLSRRWGLDNGS</sequence>
<accession>A0AAV1SLF6</accession>
<reference evidence="1 2" key="1">
    <citation type="submission" date="2024-01" db="EMBL/GenBank/DDBJ databases">
        <authorList>
            <person name="Waweru B."/>
        </authorList>
    </citation>
    <scope>NUCLEOTIDE SEQUENCE [LARGE SCALE GENOMIC DNA]</scope>
</reference>
<dbReference type="EMBL" id="CAWUPB010001184">
    <property type="protein sequence ID" value="CAK7351407.1"/>
    <property type="molecule type" value="Genomic_DNA"/>
</dbReference>